<gene>
    <name evidence="7" type="ORF">METZ01_LOCUS80553</name>
</gene>
<dbReference type="PROSITE" id="PS00075">
    <property type="entry name" value="DHFR_1"/>
    <property type="match status" value="1"/>
</dbReference>
<organism evidence="7">
    <name type="scientific">marine metagenome</name>
    <dbReference type="NCBI Taxonomy" id="408172"/>
    <lineage>
        <taxon>unclassified sequences</taxon>
        <taxon>metagenomes</taxon>
        <taxon>ecological metagenomes</taxon>
    </lineage>
</organism>
<dbReference type="EMBL" id="UINC01006467">
    <property type="protein sequence ID" value="SVA27699.1"/>
    <property type="molecule type" value="Genomic_DNA"/>
</dbReference>
<dbReference type="GO" id="GO:0046655">
    <property type="term" value="P:folic acid metabolic process"/>
    <property type="evidence" value="ECO:0007669"/>
    <property type="project" value="TreeGrafter"/>
</dbReference>
<accession>A0A381UHT4</accession>
<evidence type="ECO:0000256" key="5">
    <source>
        <dbReference type="ARBA" id="ARBA00023002"/>
    </source>
</evidence>
<sequence>MKISIIVAIADTGVIGSNNELPWRLSSDLKRFKKLTMGHHLLLGRKTFESIGRPLPGREMIVVSRGTPKLPDAVHLAPSVVSGIEQAQLVGEEELFIAGGASIYAATLTSCHRIYLTQVHSDIRGDVLFPKTDWSAWAEVSREEIAADDHDEHPSTFIVYDRRAS</sequence>
<proteinExistence type="predicted"/>
<dbReference type="PROSITE" id="PS51330">
    <property type="entry name" value="DHFR_2"/>
    <property type="match status" value="1"/>
</dbReference>
<dbReference type="GO" id="GO:0046654">
    <property type="term" value="P:tetrahydrofolate biosynthetic process"/>
    <property type="evidence" value="ECO:0007669"/>
    <property type="project" value="InterPro"/>
</dbReference>
<dbReference type="PRINTS" id="PR00070">
    <property type="entry name" value="DHFR"/>
</dbReference>
<dbReference type="Pfam" id="PF00186">
    <property type="entry name" value="DHFR_1"/>
    <property type="match status" value="1"/>
</dbReference>
<dbReference type="GO" id="GO:0006730">
    <property type="term" value="P:one-carbon metabolic process"/>
    <property type="evidence" value="ECO:0007669"/>
    <property type="project" value="UniProtKB-KW"/>
</dbReference>
<dbReference type="GO" id="GO:0046452">
    <property type="term" value="P:dihydrofolate metabolic process"/>
    <property type="evidence" value="ECO:0007669"/>
    <property type="project" value="TreeGrafter"/>
</dbReference>
<dbReference type="EC" id="1.5.1.3" evidence="2"/>
<dbReference type="SUPFAM" id="SSF53597">
    <property type="entry name" value="Dihydrofolate reductase-like"/>
    <property type="match status" value="1"/>
</dbReference>
<keyword evidence="4" id="KW-0521">NADP</keyword>
<keyword evidence="5" id="KW-0560">Oxidoreductase</keyword>
<protein>
    <recommendedName>
        <fullName evidence="2">dihydrofolate reductase</fullName>
        <ecNumber evidence="2">1.5.1.3</ecNumber>
    </recommendedName>
</protein>
<evidence type="ECO:0000313" key="7">
    <source>
        <dbReference type="EMBL" id="SVA27699.1"/>
    </source>
</evidence>
<dbReference type="InterPro" id="IPR024072">
    <property type="entry name" value="DHFR-like_dom_sf"/>
</dbReference>
<dbReference type="AlphaFoldDB" id="A0A381UHT4"/>
<evidence type="ECO:0000256" key="1">
    <source>
        <dbReference type="ARBA" id="ARBA00004903"/>
    </source>
</evidence>
<dbReference type="PANTHER" id="PTHR48069:SF3">
    <property type="entry name" value="DIHYDROFOLATE REDUCTASE"/>
    <property type="match status" value="1"/>
</dbReference>
<reference evidence="7" key="1">
    <citation type="submission" date="2018-05" db="EMBL/GenBank/DDBJ databases">
        <authorList>
            <person name="Lanie J.A."/>
            <person name="Ng W.-L."/>
            <person name="Kazmierczak K.M."/>
            <person name="Andrzejewski T.M."/>
            <person name="Davidsen T.M."/>
            <person name="Wayne K.J."/>
            <person name="Tettelin H."/>
            <person name="Glass J.I."/>
            <person name="Rusch D."/>
            <person name="Podicherti R."/>
            <person name="Tsui H.-C.T."/>
            <person name="Winkler M.E."/>
        </authorList>
    </citation>
    <scope>NUCLEOTIDE SEQUENCE</scope>
</reference>
<dbReference type="PANTHER" id="PTHR48069">
    <property type="entry name" value="DIHYDROFOLATE REDUCTASE"/>
    <property type="match status" value="1"/>
</dbReference>
<evidence type="ECO:0000256" key="3">
    <source>
        <dbReference type="ARBA" id="ARBA00022563"/>
    </source>
</evidence>
<dbReference type="GO" id="GO:0050661">
    <property type="term" value="F:NADP binding"/>
    <property type="evidence" value="ECO:0007669"/>
    <property type="project" value="InterPro"/>
</dbReference>
<dbReference type="PIRSF" id="PIRSF000194">
    <property type="entry name" value="DHFR"/>
    <property type="match status" value="1"/>
</dbReference>
<dbReference type="InterPro" id="IPR017925">
    <property type="entry name" value="DHFR_CS"/>
</dbReference>
<comment type="pathway">
    <text evidence="1">Cofactor biosynthesis; tetrahydrofolate biosynthesis; 5,6,7,8-tetrahydrofolate from 7,8-dihydrofolate: step 1/1.</text>
</comment>
<dbReference type="GO" id="GO:0004146">
    <property type="term" value="F:dihydrofolate reductase activity"/>
    <property type="evidence" value="ECO:0007669"/>
    <property type="project" value="UniProtKB-EC"/>
</dbReference>
<name>A0A381UHT4_9ZZZZ</name>
<dbReference type="CDD" id="cd00209">
    <property type="entry name" value="DHFR"/>
    <property type="match status" value="1"/>
</dbReference>
<dbReference type="Gene3D" id="3.40.430.10">
    <property type="entry name" value="Dihydrofolate Reductase, subunit A"/>
    <property type="match status" value="1"/>
</dbReference>
<keyword evidence="3" id="KW-0554">One-carbon metabolism</keyword>
<dbReference type="InterPro" id="IPR012259">
    <property type="entry name" value="DHFR"/>
</dbReference>
<feature type="domain" description="DHFR" evidence="6">
    <location>
        <begin position="2"/>
        <end position="162"/>
    </location>
</feature>
<evidence type="ECO:0000256" key="2">
    <source>
        <dbReference type="ARBA" id="ARBA00012856"/>
    </source>
</evidence>
<evidence type="ECO:0000259" key="6">
    <source>
        <dbReference type="PROSITE" id="PS51330"/>
    </source>
</evidence>
<evidence type="ECO:0000256" key="4">
    <source>
        <dbReference type="ARBA" id="ARBA00022857"/>
    </source>
</evidence>
<dbReference type="InterPro" id="IPR001796">
    <property type="entry name" value="DHFR_dom"/>
</dbReference>